<comment type="caution">
    <text evidence="5">The sequence shown here is derived from an EMBL/GenBank/DDBJ whole genome shotgun (WGS) entry which is preliminary data.</text>
</comment>
<dbReference type="PRINTS" id="PR01407">
    <property type="entry name" value="BUTYPHLNCDUF"/>
</dbReference>
<evidence type="ECO:0000256" key="3">
    <source>
        <dbReference type="ARBA" id="ARBA00022833"/>
    </source>
</evidence>
<dbReference type="EMBL" id="JAINUG010000809">
    <property type="protein sequence ID" value="KAJ8361974.1"/>
    <property type="molecule type" value="Genomic_DNA"/>
</dbReference>
<dbReference type="SUPFAM" id="SSF49899">
    <property type="entry name" value="Concanavalin A-like lectins/glucanases"/>
    <property type="match status" value="1"/>
</dbReference>
<evidence type="ECO:0000313" key="6">
    <source>
        <dbReference type="Proteomes" id="UP001221898"/>
    </source>
</evidence>
<protein>
    <recommendedName>
        <fullName evidence="4">B30.2/SPRY domain-containing protein</fullName>
    </recommendedName>
</protein>
<dbReference type="Gene3D" id="2.60.120.920">
    <property type="match status" value="1"/>
</dbReference>
<dbReference type="InterPro" id="IPR043136">
    <property type="entry name" value="B30.2/SPRY_sf"/>
</dbReference>
<dbReference type="InterPro" id="IPR003879">
    <property type="entry name" value="Butyrophylin_SPRY"/>
</dbReference>
<dbReference type="SMART" id="SM00589">
    <property type="entry name" value="PRY"/>
    <property type="match status" value="1"/>
</dbReference>
<dbReference type="InterPro" id="IPR001870">
    <property type="entry name" value="B30.2/SPRY"/>
</dbReference>
<dbReference type="PANTHER" id="PTHR25465">
    <property type="entry name" value="B-BOX DOMAIN CONTAINING"/>
    <property type="match status" value="1"/>
</dbReference>
<feature type="domain" description="B30.2/SPRY" evidence="4">
    <location>
        <begin position="96"/>
        <end position="293"/>
    </location>
</feature>
<dbReference type="Proteomes" id="UP001221898">
    <property type="component" value="Unassembled WGS sequence"/>
</dbReference>
<sequence>ITALFLHAVKHTVSGRVQDVICVYKCRSTSTAVLNSTPAQRTLLSWSTCHQANLMSYKSTDFGCQAVDAGPELQSGDSGVDSGGLEDPSCKPETLLVDHGGEIRIKPGLRKYACQLTLDPNTVSRWLSLSEGDRKVTCGREEQPYPHHPERFKDWTQVLCREGLSGRCYWEAEWSVGEGGWVVIGVAYKGICSGGGGFQRDLGGDEKSWSLVCCDDIYNAMHKGNRTHIRALPTPSCRVGVFLDWPAGTLSFYHVSSDTLTRLHTFQTTFTEPLYPGFKVGRVGTSVSLCMLG</sequence>
<keyword evidence="1" id="KW-0479">Metal-binding</keyword>
<name>A0AAD7R3J0_9TELE</name>
<accession>A0AAD7R3J0</accession>
<evidence type="ECO:0000313" key="5">
    <source>
        <dbReference type="EMBL" id="KAJ8361974.1"/>
    </source>
</evidence>
<evidence type="ECO:0000256" key="1">
    <source>
        <dbReference type="ARBA" id="ARBA00022723"/>
    </source>
</evidence>
<evidence type="ECO:0000256" key="2">
    <source>
        <dbReference type="ARBA" id="ARBA00022771"/>
    </source>
</evidence>
<dbReference type="PROSITE" id="PS50188">
    <property type="entry name" value="B302_SPRY"/>
    <property type="match status" value="1"/>
</dbReference>
<feature type="non-terminal residue" evidence="5">
    <location>
        <position position="1"/>
    </location>
</feature>
<dbReference type="InterPro" id="IPR003877">
    <property type="entry name" value="SPRY_dom"/>
</dbReference>
<evidence type="ECO:0000259" key="4">
    <source>
        <dbReference type="PROSITE" id="PS50188"/>
    </source>
</evidence>
<dbReference type="CDD" id="cd16040">
    <property type="entry name" value="SPRY_PRY_SNTX"/>
    <property type="match status" value="1"/>
</dbReference>
<dbReference type="InterPro" id="IPR013320">
    <property type="entry name" value="ConA-like_dom_sf"/>
</dbReference>
<dbReference type="PANTHER" id="PTHR25465:SF14">
    <property type="entry name" value="E3 UBIQUITIN-PROTEIN LIGASE TRIM65"/>
    <property type="match status" value="1"/>
</dbReference>
<keyword evidence="6" id="KW-1185">Reference proteome</keyword>
<gene>
    <name evidence="5" type="ORF">AAFF_G00407460</name>
</gene>
<reference evidence="5" key="1">
    <citation type="journal article" date="2023" name="Science">
        <title>Genome structures resolve the early diversification of teleost fishes.</title>
        <authorList>
            <person name="Parey E."/>
            <person name="Louis A."/>
            <person name="Montfort J."/>
            <person name="Bouchez O."/>
            <person name="Roques C."/>
            <person name="Iampietro C."/>
            <person name="Lluch J."/>
            <person name="Castinel A."/>
            <person name="Donnadieu C."/>
            <person name="Desvignes T."/>
            <person name="Floi Bucao C."/>
            <person name="Jouanno E."/>
            <person name="Wen M."/>
            <person name="Mejri S."/>
            <person name="Dirks R."/>
            <person name="Jansen H."/>
            <person name="Henkel C."/>
            <person name="Chen W.J."/>
            <person name="Zahm M."/>
            <person name="Cabau C."/>
            <person name="Klopp C."/>
            <person name="Thompson A.W."/>
            <person name="Robinson-Rechavi M."/>
            <person name="Braasch I."/>
            <person name="Lecointre G."/>
            <person name="Bobe J."/>
            <person name="Postlethwait J.H."/>
            <person name="Berthelot C."/>
            <person name="Roest Crollius H."/>
            <person name="Guiguen Y."/>
        </authorList>
    </citation>
    <scope>NUCLEOTIDE SEQUENCE</scope>
    <source>
        <strain evidence="5">NC1722</strain>
    </source>
</reference>
<dbReference type="AlphaFoldDB" id="A0AAD7R3J0"/>
<dbReference type="SMART" id="SM00449">
    <property type="entry name" value="SPRY"/>
    <property type="match status" value="1"/>
</dbReference>
<dbReference type="Pfam" id="PF00622">
    <property type="entry name" value="SPRY"/>
    <property type="match status" value="1"/>
</dbReference>
<dbReference type="GO" id="GO:0008270">
    <property type="term" value="F:zinc ion binding"/>
    <property type="evidence" value="ECO:0007669"/>
    <property type="project" value="UniProtKB-KW"/>
</dbReference>
<dbReference type="Pfam" id="PF13765">
    <property type="entry name" value="PRY"/>
    <property type="match status" value="1"/>
</dbReference>
<keyword evidence="3" id="KW-0862">Zinc</keyword>
<organism evidence="5 6">
    <name type="scientific">Aldrovandia affinis</name>
    <dbReference type="NCBI Taxonomy" id="143900"/>
    <lineage>
        <taxon>Eukaryota</taxon>
        <taxon>Metazoa</taxon>
        <taxon>Chordata</taxon>
        <taxon>Craniata</taxon>
        <taxon>Vertebrata</taxon>
        <taxon>Euteleostomi</taxon>
        <taxon>Actinopterygii</taxon>
        <taxon>Neopterygii</taxon>
        <taxon>Teleostei</taxon>
        <taxon>Notacanthiformes</taxon>
        <taxon>Halosauridae</taxon>
        <taxon>Aldrovandia</taxon>
    </lineage>
</organism>
<proteinExistence type="predicted"/>
<dbReference type="InterPro" id="IPR051051">
    <property type="entry name" value="E3_ubiq-ligase_TRIM/RNF"/>
</dbReference>
<dbReference type="InterPro" id="IPR006574">
    <property type="entry name" value="PRY"/>
</dbReference>
<dbReference type="GO" id="GO:0005737">
    <property type="term" value="C:cytoplasm"/>
    <property type="evidence" value="ECO:0007669"/>
    <property type="project" value="UniProtKB-ARBA"/>
</dbReference>
<keyword evidence="2" id="KW-0863">Zinc-finger</keyword>